<accession>A0A9P8IE01</accession>
<evidence type="ECO:0000256" key="1">
    <source>
        <dbReference type="SAM" id="Coils"/>
    </source>
</evidence>
<sequence length="595" mass="66042">MSDLPPPPPYTPRDPNSPTLTPPSSAEQSPPEQTVILTPPDSPASIQQHHDVESPPHNPCLSSSLAYFESRPSLIRRPNHILTNHIIIPPDATPSDIPFPPSATWRARDVDDRDWATFLNHLFPQHHRNTNAQIADKKIRAEISYNLSTGSSSVEKLRSAQLDGLLRSDDNDENQVESETERSKRIKAVVREWNEGFFLPRGLKVVGIVQPPSGSSREEAPSSGDNTGYSYDRWGDQTEHHGGFPHHGRHSRWNIDPNGSHGCGHRGRGRRRGHEAPSTPDAPNLVIPHSASYSYPPYAPGATGVPPYVGLGEAVRHTAAQIGDAARYTAMQLGEAARLTGQQVEEAARSTASQVSDAARYSGVQLNEASRLAGQQVEEAARQSAAQLGHLSRAQNRGTTAWNRNNTSGPPSPCSFSHHRQSTSSSSRSFPSSLPSNSSSLHPHHDSKADVTELTNAMEAIVTSFASERPDAMRTWNRDAKRQYKERDRERKVEIQEMKQELRRKMLEAKEERKRVKEVKKALKDAKKSEKKSRKAEIRKIKLREKMEKAEIKLVGKGAIDVLAKGDNSLTADEKEYWMTNRFEGQEVGVLEKDG</sequence>
<dbReference type="Proteomes" id="UP000698800">
    <property type="component" value="Unassembled WGS sequence"/>
</dbReference>
<feature type="compositionally biased region" description="Pro residues" evidence="2">
    <location>
        <begin position="1"/>
        <end position="12"/>
    </location>
</feature>
<feature type="coiled-coil region" evidence="1">
    <location>
        <begin position="485"/>
        <end position="553"/>
    </location>
</feature>
<evidence type="ECO:0000256" key="2">
    <source>
        <dbReference type="SAM" id="MobiDB-lite"/>
    </source>
</evidence>
<feature type="region of interest" description="Disordered" evidence="2">
    <location>
        <begin position="375"/>
        <end position="448"/>
    </location>
</feature>
<reference evidence="3" key="1">
    <citation type="submission" date="2021-03" db="EMBL/GenBank/DDBJ databases">
        <title>Comparative genomics and phylogenomic investigation of the class Geoglossomycetes provide insights into ecological specialization and systematics.</title>
        <authorList>
            <person name="Melie T."/>
            <person name="Pirro S."/>
            <person name="Miller A.N."/>
            <person name="Quandt A."/>
        </authorList>
    </citation>
    <scope>NUCLEOTIDE SEQUENCE</scope>
    <source>
        <strain evidence="3">GBOQ0MN5Z8</strain>
    </source>
</reference>
<dbReference type="AlphaFoldDB" id="A0A9P8IE01"/>
<proteinExistence type="predicted"/>
<feature type="compositionally biased region" description="Low complexity" evidence="2">
    <location>
        <begin position="13"/>
        <end position="33"/>
    </location>
</feature>
<keyword evidence="4" id="KW-1185">Reference proteome</keyword>
<feature type="region of interest" description="Disordered" evidence="2">
    <location>
        <begin position="1"/>
        <end position="59"/>
    </location>
</feature>
<dbReference type="OrthoDB" id="5408998at2759"/>
<feature type="compositionally biased region" description="Basic residues" evidence="2">
    <location>
        <begin position="263"/>
        <end position="273"/>
    </location>
</feature>
<evidence type="ECO:0000313" key="3">
    <source>
        <dbReference type="EMBL" id="KAH0544701.1"/>
    </source>
</evidence>
<dbReference type="EMBL" id="JAGHQL010000015">
    <property type="protein sequence ID" value="KAH0544701.1"/>
    <property type="molecule type" value="Genomic_DNA"/>
</dbReference>
<feature type="compositionally biased region" description="Low complexity" evidence="2">
    <location>
        <begin position="422"/>
        <end position="441"/>
    </location>
</feature>
<name>A0A9P8IE01_9PEZI</name>
<keyword evidence="1" id="KW-0175">Coiled coil</keyword>
<organism evidence="3 4">
    <name type="scientific">Glutinoglossum americanum</name>
    <dbReference type="NCBI Taxonomy" id="1670608"/>
    <lineage>
        <taxon>Eukaryota</taxon>
        <taxon>Fungi</taxon>
        <taxon>Dikarya</taxon>
        <taxon>Ascomycota</taxon>
        <taxon>Pezizomycotina</taxon>
        <taxon>Geoglossomycetes</taxon>
        <taxon>Geoglossales</taxon>
        <taxon>Geoglossaceae</taxon>
        <taxon>Glutinoglossum</taxon>
    </lineage>
</organism>
<feature type="compositionally biased region" description="Basic residues" evidence="2">
    <location>
        <begin position="243"/>
        <end position="252"/>
    </location>
</feature>
<gene>
    <name evidence="3" type="ORF">FGG08_001206</name>
</gene>
<feature type="region of interest" description="Disordered" evidence="2">
    <location>
        <begin position="210"/>
        <end position="285"/>
    </location>
</feature>
<feature type="compositionally biased region" description="Basic and acidic residues" evidence="2">
    <location>
        <begin position="233"/>
        <end position="242"/>
    </location>
</feature>
<protein>
    <submittedName>
        <fullName evidence="3">Uncharacterized protein</fullName>
    </submittedName>
</protein>
<comment type="caution">
    <text evidence="3">The sequence shown here is derived from an EMBL/GenBank/DDBJ whole genome shotgun (WGS) entry which is preliminary data.</text>
</comment>
<evidence type="ECO:0000313" key="4">
    <source>
        <dbReference type="Proteomes" id="UP000698800"/>
    </source>
</evidence>
<feature type="compositionally biased region" description="Polar residues" evidence="2">
    <location>
        <begin position="393"/>
        <end position="409"/>
    </location>
</feature>